<dbReference type="AlphaFoldDB" id="A0A0A9FDE3"/>
<reference evidence="1" key="2">
    <citation type="journal article" date="2015" name="Data Brief">
        <title>Shoot transcriptome of the giant reed, Arundo donax.</title>
        <authorList>
            <person name="Barrero R.A."/>
            <person name="Guerrero F.D."/>
            <person name="Moolhuijzen P."/>
            <person name="Goolsby J.A."/>
            <person name="Tidwell J."/>
            <person name="Bellgard S.E."/>
            <person name="Bellgard M.I."/>
        </authorList>
    </citation>
    <scope>NUCLEOTIDE SEQUENCE</scope>
    <source>
        <tissue evidence="1">Shoot tissue taken approximately 20 cm above the soil surface</tissue>
    </source>
</reference>
<proteinExistence type="predicted"/>
<reference evidence="1" key="1">
    <citation type="submission" date="2014-09" db="EMBL/GenBank/DDBJ databases">
        <authorList>
            <person name="Magalhaes I.L.F."/>
            <person name="Oliveira U."/>
            <person name="Santos F.R."/>
            <person name="Vidigal T.H.D.A."/>
            <person name="Brescovit A.D."/>
            <person name="Santos A.J."/>
        </authorList>
    </citation>
    <scope>NUCLEOTIDE SEQUENCE</scope>
    <source>
        <tissue evidence="1">Shoot tissue taken approximately 20 cm above the soil surface</tissue>
    </source>
</reference>
<name>A0A0A9FDE3_ARUDO</name>
<evidence type="ECO:0000313" key="1">
    <source>
        <dbReference type="EMBL" id="JAE08121.1"/>
    </source>
</evidence>
<organism evidence="1">
    <name type="scientific">Arundo donax</name>
    <name type="common">Giant reed</name>
    <name type="synonym">Donax arundinaceus</name>
    <dbReference type="NCBI Taxonomy" id="35708"/>
    <lineage>
        <taxon>Eukaryota</taxon>
        <taxon>Viridiplantae</taxon>
        <taxon>Streptophyta</taxon>
        <taxon>Embryophyta</taxon>
        <taxon>Tracheophyta</taxon>
        <taxon>Spermatophyta</taxon>
        <taxon>Magnoliopsida</taxon>
        <taxon>Liliopsida</taxon>
        <taxon>Poales</taxon>
        <taxon>Poaceae</taxon>
        <taxon>PACMAD clade</taxon>
        <taxon>Arundinoideae</taxon>
        <taxon>Arundineae</taxon>
        <taxon>Arundo</taxon>
    </lineage>
</organism>
<dbReference type="EMBL" id="GBRH01189775">
    <property type="protein sequence ID" value="JAE08121.1"/>
    <property type="molecule type" value="Transcribed_RNA"/>
</dbReference>
<sequence length="37" mass="4384">MYLGLVALSHQWYSSRLLSLELPHLHHSDQLALLERR</sequence>
<accession>A0A0A9FDE3</accession>
<protein>
    <submittedName>
        <fullName evidence="1">Uncharacterized protein</fullName>
    </submittedName>
</protein>